<dbReference type="InterPro" id="IPR036291">
    <property type="entry name" value="NAD(P)-bd_dom_sf"/>
</dbReference>
<dbReference type="EMBL" id="HBGY01004021">
    <property type="protein sequence ID" value="CAD9560239.1"/>
    <property type="molecule type" value="Transcribed_RNA"/>
</dbReference>
<evidence type="ECO:0008006" key="5">
    <source>
        <dbReference type="Google" id="ProtNLM"/>
    </source>
</evidence>
<dbReference type="InterPro" id="IPR000683">
    <property type="entry name" value="Gfo/Idh/MocA-like_OxRdtase_N"/>
</dbReference>
<evidence type="ECO:0000313" key="4">
    <source>
        <dbReference type="EMBL" id="CAD9560239.1"/>
    </source>
</evidence>
<dbReference type="PANTHER" id="PTHR43377:SF1">
    <property type="entry name" value="BILIVERDIN REDUCTASE A"/>
    <property type="match status" value="1"/>
</dbReference>
<dbReference type="Gene3D" id="3.30.360.10">
    <property type="entry name" value="Dihydrodipicolinate Reductase, domain 2"/>
    <property type="match status" value="1"/>
</dbReference>
<gene>
    <name evidence="4" type="ORF">LDAN0321_LOCUS2452</name>
</gene>
<sequence>MSINMDTNNNQKARIALVGAGWWAQGWHLPHLKENPSAEIVAIVDSSRQPTSALDPNLESLDILAERYNCKVYTSLDHMLNEFHETGDELNGIIVSAPHATHFELGRKILEFQHIPKINILMEKPFTTCIQEARLLHGAVQKLGRDRAFMVNHSANFRKQAILAKSLVDSGALGSIRHVTAFMGSPLIWIFDNPKNSAWNEPSGSMLGNGFAWGQSSHILAFLYLVTGLQPSRVFCTMNHSEKTGADIAHAASIMCECGATVSLSGTTLLPGDAHADPVVGKLIRLKIFGSKGALIYSGDGRKVESGSLQFRREDGSVEEIAPEDGFKFENIDQEGNGPESLQAFIDACLGKEFFQGADCAIGLKTVQTIDAMYRSQKSMNAEPVIFGSEEEAL</sequence>
<dbReference type="AlphaFoldDB" id="A0A7S2JX97"/>
<protein>
    <recommendedName>
        <fullName evidence="5">Gfo/Idh/MocA-like oxidoreductase N-terminal domain-containing protein</fullName>
    </recommendedName>
</protein>
<evidence type="ECO:0000256" key="1">
    <source>
        <dbReference type="ARBA" id="ARBA00010928"/>
    </source>
</evidence>
<name>A0A7S2JX97_9STRA</name>
<dbReference type="PANTHER" id="PTHR43377">
    <property type="entry name" value="BILIVERDIN REDUCTASE A"/>
    <property type="match status" value="1"/>
</dbReference>
<dbReference type="Pfam" id="PF22725">
    <property type="entry name" value="GFO_IDH_MocA_C3"/>
    <property type="match status" value="1"/>
</dbReference>
<feature type="domain" description="GFO/IDH/MocA-like oxidoreductase" evidence="3">
    <location>
        <begin position="164"/>
        <end position="295"/>
    </location>
</feature>
<dbReference type="Pfam" id="PF01408">
    <property type="entry name" value="GFO_IDH_MocA"/>
    <property type="match status" value="1"/>
</dbReference>
<evidence type="ECO:0000259" key="2">
    <source>
        <dbReference type="Pfam" id="PF01408"/>
    </source>
</evidence>
<organism evidence="4">
    <name type="scientific">Leptocylindrus danicus</name>
    <dbReference type="NCBI Taxonomy" id="163516"/>
    <lineage>
        <taxon>Eukaryota</taxon>
        <taxon>Sar</taxon>
        <taxon>Stramenopiles</taxon>
        <taxon>Ochrophyta</taxon>
        <taxon>Bacillariophyta</taxon>
        <taxon>Coscinodiscophyceae</taxon>
        <taxon>Chaetocerotophycidae</taxon>
        <taxon>Leptocylindrales</taxon>
        <taxon>Leptocylindraceae</taxon>
        <taxon>Leptocylindrus</taxon>
    </lineage>
</organism>
<feature type="domain" description="Gfo/Idh/MocA-like oxidoreductase N-terminal" evidence="2">
    <location>
        <begin position="14"/>
        <end position="145"/>
    </location>
</feature>
<accession>A0A7S2JX97</accession>
<dbReference type="SUPFAM" id="SSF55347">
    <property type="entry name" value="Glyceraldehyde-3-phosphate dehydrogenase-like, C-terminal domain"/>
    <property type="match status" value="1"/>
</dbReference>
<dbReference type="InterPro" id="IPR051450">
    <property type="entry name" value="Gfo/Idh/MocA_Oxidoreductases"/>
</dbReference>
<dbReference type="GO" id="GO:0000166">
    <property type="term" value="F:nucleotide binding"/>
    <property type="evidence" value="ECO:0007669"/>
    <property type="project" value="InterPro"/>
</dbReference>
<comment type="similarity">
    <text evidence="1">Belongs to the Gfo/Idh/MocA family.</text>
</comment>
<evidence type="ECO:0000259" key="3">
    <source>
        <dbReference type="Pfam" id="PF22725"/>
    </source>
</evidence>
<reference evidence="4" key="1">
    <citation type="submission" date="2021-01" db="EMBL/GenBank/DDBJ databases">
        <authorList>
            <person name="Corre E."/>
            <person name="Pelletier E."/>
            <person name="Niang G."/>
            <person name="Scheremetjew M."/>
            <person name="Finn R."/>
            <person name="Kale V."/>
            <person name="Holt S."/>
            <person name="Cochrane G."/>
            <person name="Meng A."/>
            <person name="Brown T."/>
            <person name="Cohen L."/>
        </authorList>
    </citation>
    <scope>NUCLEOTIDE SEQUENCE</scope>
    <source>
        <strain evidence="4">B650</strain>
    </source>
</reference>
<dbReference type="InterPro" id="IPR055170">
    <property type="entry name" value="GFO_IDH_MocA-like_dom"/>
</dbReference>
<proteinExistence type="inferred from homology"/>
<dbReference type="SUPFAM" id="SSF51735">
    <property type="entry name" value="NAD(P)-binding Rossmann-fold domains"/>
    <property type="match status" value="1"/>
</dbReference>
<dbReference type="Gene3D" id="3.40.50.720">
    <property type="entry name" value="NAD(P)-binding Rossmann-like Domain"/>
    <property type="match status" value="1"/>
</dbReference>